<comment type="caution">
    <text evidence="1">The sequence shown here is derived from an EMBL/GenBank/DDBJ whole genome shotgun (WGS) entry which is preliminary data.</text>
</comment>
<dbReference type="AlphaFoldDB" id="A0A811UIE6"/>
<dbReference type="Proteomes" id="UP000606786">
    <property type="component" value="Unassembled WGS sequence"/>
</dbReference>
<feature type="non-terminal residue" evidence="1">
    <location>
        <position position="63"/>
    </location>
</feature>
<accession>A0A811UIE6</accession>
<gene>
    <name evidence="1" type="ORF">CCAP1982_LOCUS7081</name>
</gene>
<protein>
    <submittedName>
        <fullName evidence="1">(Mediterranean fruit fly) hypothetical protein</fullName>
    </submittedName>
</protein>
<keyword evidence="2" id="KW-1185">Reference proteome</keyword>
<organism evidence="1 2">
    <name type="scientific">Ceratitis capitata</name>
    <name type="common">Mediterranean fruit fly</name>
    <name type="synonym">Tephritis capitata</name>
    <dbReference type="NCBI Taxonomy" id="7213"/>
    <lineage>
        <taxon>Eukaryota</taxon>
        <taxon>Metazoa</taxon>
        <taxon>Ecdysozoa</taxon>
        <taxon>Arthropoda</taxon>
        <taxon>Hexapoda</taxon>
        <taxon>Insecta</taxon>
        <taxon>Pterygota</taxon>
        <taxon>Neoptera</taxon>
        <taxon>Endopterygota</taxon>
        <taxon>Diptera</taxon>
        <taxon>Brachycera</taxon>
        <taxon>Muscomorpha</taxon>
        <taxon>Tephritoidea</taxon>
        <taxon>Tephritidae</taxon>
        <taxon>Ceratitis</taxon>
        <taxon>Ceratitis</taxon>
    </lineage>
</organism>
<reference evidence="1" key="1">
    <citation type="submission" date="2020-11" db="EMBL/GenBank/DDBJ databases">
        <authorList>
            <person name="Whitehead M."/>
        </authorList>
    </citation>
    <scope>NUCLEOTIDE SEQUENCE</scope>
    <source>
        <strain evidence="1">EGII</strain>
    </source>
</reference>
<dbReference type="EMBL" id="CAJHJT010000012">
    <property type="protein sequence ID" value="CAD6998490.1"/>
    <property type="molecule type" value="Genomic_DNA"/>
</dbReference>
<proteinExistence type="predicted"/>
<name>A0A811UIE6_CERCA</name>
<evidence type="ECO:0000313" key="1">
    <source>
        <dbReference type="EMBL" id="CAD6998490.1"/>
    </source>
</evidence>
<sequence>MTSSTHSACAFTAIFSLDEAYNPTTYTTPMSTHTKTKKKRIGHCRLHHLCTAERKAHNCATGT</sequence>
<evidence type="ECO:0000313" key="2">
    <source>
        <dbReference type="Proteomes" id="UP000606786"/>
    </source>
</evidence>